<dbReference type="InterPro" id="IPR000212">
    <property type="entry name" value="DNA_helicase_UvrD/REP"/>
</dbReference>
<dbReference type="Gene3D" id="3.40.50.300">
    <property type="entry name" value="P-loop containing nucleotide triphosphate hydrolases"/>
    <property type="match status" value="2"/>
</dbReference>
<evidence type="ECO:0000259" key="9">
    <source>
        <dbReference type="Pfam" id="PF00580"/>
    </source>
</evidence>
<keyword evidence="2 11" id="KW-0378">Hydrolase</keyword>
<comment type="caution">
    <text evidence="11">The sequence shown here is derived from an EMBL/GenBank/DDBJ whole genome shotgun (WGS) entry which is preliminary data.</text>
</comment>
<dbReference type="GO" id="GO:0003677">
    <property type="term" value="F:DNA binding"/>
    <property type="evidence" value="ECO:0007669"/>
    <property type="project" value="InterPro"/>
</dbReference>
<protein>
    <recommendedName>
        <fullName evidence="7">DNA 3'-5' helicase</fullName>
        <ecNumber evidence="7">5.6.2.4</ecNumber>
    </recommendedName>
</protein>
<evidence type="ECO:0000256" key="4">
    <source>
        <dbReference type="ARBA" id="ARBA00022840"/>
    </source>
</evidence>
<evidence type="ECO:0000256" key="7">
    <source>
        <dbReference type="ARBA" id="ARBA00034808"/>
    </source>
</evidence>
<dbReference type="GO" id="GO:0005524">
    <property type="term" value="F:ATP binding"/>
    <property type="evidence" value="ECO:0007669"/>
    <property type="project" value="UniProtKB-KW"/>
</dbReference>
<keyword evidence="1" id="KW-0547">Nucleotide-binding</keyword>
<dbReference type="Pfam" id="PF13361">
    <property type="entry name" value="UvrD_C"/>
    <property type="match status" value="1"/>
</dbReference>
<comment type="catalytic activity">
    <reaction evidence="8">
        <text>ATP + H2O = ADP + phosphate + H(+)</text>
        <dbReference type="Rhea" id="RHEA:13065"/>
        <dbReference type="ChEBI" id="CHEBI:15377"/>
        <dbReference type="ChEBI" id="CHEBI:15378"/>
        <dbReference type="ChEBI" id="CHEBI:30616"/>
        <dbReference type="ChEBI" id="CHEBI:43474"/>
        <dbReference type="ChEBI" id="CHEBI:456216"/>
        <dbReference type="EC" id="5.6.2.4"/>
    </reaction>
</comment>
<evidence type="ECO:0000256" key="3">
    <source>
        <dbReference type="ARBA" id="ARBA00022806"/>
    </source>
</evidence>
<evidence type="ECO:0000259" key="10">
    <source>
        <dbReference type="Pfam" id="PF13361"/>
    </source>
</evidence>
<dbReference type="InterPro" id="IPR014017">
    <property type="entry name" value="DNA_helicase_UvrD-like_C"/>
</dbReference>
<comment type="catalytic activity">
    <reaction evidence="6">
        <text>Couples ATP hydrolysis with the unwinding of duplex DNA by translocating in the 3'-5' direction.</text>
        <dbReference type="EC" id="5.6.2.4"/>
    </reaction>
</comment>
<feature type="domain" description="UvrD-like helicase C-terminal" evidence="10">
    <location>
        <begin position="427"/>
        <end position="486"/>
    </location>
</feature>
<accession>A0A1J5SBU8</accession>
<keyword evidence="4" id="KW-0067">ATP-binding</keyword>
<evidence type="ECO:0000256" key="2">
    <source>
        <dbReference type="ARBA" id="ARBA00022801"/>
    </source>
</evidence>
<dbReference type="PANTHER" id="PTHR11070:SF30">
    <property type="entry name" value="F-BOX DNA HELICASE 1"/>
    <property type="match status" value="1"/>
</dbReference>
<keyword evidence="3 11" id="KW-0347">Helicase</keyword>
<dbReference type="GO" id="GO:0031297">
    <property type="term" value="P:replication fork processing"/>
    <property type="evidence" value="ECO:0007669"/>
    <property type="project" value="TreeGrafter"/>
</dbReference>
<evidence type="ECO:0000256" key="1">
    <source>
        <dbReference type="ARBA" id="ARBA00022741"/>
    </source>
</evidence>
<dbReference type="Pfam" id="PF00580">
    <property type="entry name" value="UvrD-helicase"/>
    <property type="match status" value="1"/>
</dbReference>
<evidence type="ECO:0000256" key="5">
    <source>
        <dbReference type="ARBA" id="ARBA00023235"/>
    </source>
</evidence>
<dbReference type="EMBL" id="MLJW01000046">
    <property type="protein sequence ID" value="OIR05993.1"/>
    <property type="molecule type" value="Genomic_DNA"/>
</dbReference>
<dbReference type="EC" id="5.6.2.4" evidence="7"/>
<dbReference type="SUPFAM" id="SSF52540">
    <property type="entry name" value="P-loop containing nucleoside triphosphate hydrolases"/>
    <property type="match status" value="1"/>
</dbReference>
<reference evidence="11" key="1">
    <citation type="submission" date="2016-10" db="EMBL/GenBank/DDBJ databases">
        <title>Sequence of Gallionella enrichment culture.</title>
        <authorList>
            <person name="Poehlein A."/>
            <person name="Muehling M."/>
            <person name="Daniel R."/>
        </authorList>
    </citation>
    <scope>NUCLEOTIDE SEQUENCE</scope>
</reference>
<dbReference type="GO" id="GO:0016887">
    <property type="term" value="F:ATP hydrolysis activity"/>
    <property type="evidence" value="ECO:0007669"/>
    <property type="project" value="RHEA"/>
</dbReference>
<evidence type="ECO:0000313" key="11">
    <source>
        <dbReference type="EMBL" id="OIR05993.1"/>
    </source>
</evidence>
<gene>
    <name evidence="11" type="primary">yjcD_1</name>
    <name evidence="11" type="ORF">GALL_117900</name>
</gene>
<dbReference type="AlphaFoldDB" id="A0A1J5SBU8"/>
<dbReference type="PANTHER" id="PTHR11070">
    <property type="entry name" value="UVRD / RECB / PCRA DNA HELICASE FAMILY MEMBER"/>
    <property type="match status" value="1"/>
</dbReference>
<dbReference type="GO" id="GO:0005634">
    <property type="term" value="C:nucleus"/>
    <property type="evidence" value="ECO:0007669"/>
    <property type="project" value="TreeGrafter"/>
</dbReference>
<sequence>MAISYAKETFDDEPAAVKPAPLVNYMPEQKAIIESREPSIKVSAFAGTGKTTTLVGYANNRRNDSMIYLAFNKAIQEEAARKFTGNVECRTTHSIAYQAMNVQEKYLKKLSFGLKPFDLAKPFDATYIDAANAIQILNNFTSSADSQISEINAIAANIKPGMRPRAIALAKEAWKHMIDPDTDKVPMTHDGYLKLFQLSGKAIAKRNGELYKTVLFDEAQDANPVTTAMVMGLSANKVFVGDRHQSIYAFRGAKNAMEMMTGIAEYPLFSSFRFGQRVADAANIILGYTLGEEKHSLRGLGGQSRVTGGGNAARHSGQIAKLARTNGTILDMTAECMESNVPFYIVGGTDSLKLNLVMDTFYLFANQKDRIVNAQIKQFDSFDEMMTLSEESDDPEYKAICKVVNRHEDNTPVLVDSVKKACLPSAKKATVVFSTAHRSKGLEFDAVQLLDDFTSLTLNSQDEGVDIQEGNLIYVAMTRAKNTLYLNEDLANFLECPSRNILLDEAVGINDRLRGEVKKAVSFSI</sequence>
<feature type="domain" description="UvrD-like helicase ATP-binding" evidence="9">
    <location>
        <begin position="27"/>
        <end position="255"/>
    </location>
</feature>
<dbReference type="GO" id="GO:0000724">
    <property type="term" value="P:double-strand break repair via homologous recombination"/>
    <property type="evidence" value="ECO:0007669"/>
    <property type="project" value="TreeGrafter"/>
</dbReference>
<dbReference type="GO" id="GO:0043138">
    <property type="term" value="F:3'-5' DNA helicase activity"/>
    <property type="evidence" value="ECO:0007669"/>
    <property type="project" value="UniProtKB-EC"/>
</dbReference>
<evidence type="ECO:0000256" key="6">
    <source>
        <dbReference type="ARBA" id="ARBA00034617"/>
    </source>
</evidence>
<proteinExistence type="predicted"/>
<name>A0A1J5SBU8_9ZZZZ</name>
<dbReference type="InterPro" id="IPR014016">
    <property type="entry name" value="UvrD-like_ATP-bd"/>
</dbReference>
<evidence type="ECO:0000256" key="8">
    <source>
        <dbReference type="ARBA" id="ARBA00048988"/>
    </source>
</evidence>
<keyword evidence="5" id="KW-0413">Isomerase</keyword>
<organism evidence="11">
    <name type="scientific">mine drainage metagenome</name>
    <dbReference type="NCBI Taxonomy" id="410659"/>
    <lineage>
        <taxon>unclassified sequences</taxon>
        <taxon>metagenomes</taxon>
        <taxon>ecological metagenomes</taxon>
    </lineage>
</organism>
<dbReference type="InterPro" id="IPR027417">
    <property type="entry name" value="P-loop_NTPase"/>
</dbReference>